<name>A0A1A8T2X4_9GAMM</name>
<dbReference type="InterPro" id="IPR032871">
    <property type="entry name" value="AHH_dom_containing"/>
</dbReference>
<accession>A0A1A8T2X4</accession>
<dbReference type="EMBL" id="FLOB01000001">
    <property type="protein sequence ID" value="SBS25697.1"/>
    <property type="molecule type" value="Genomic_DNA"/>
</dbReference>
<keyword evidence="2" id="KW-1185">Reference proteome</keyword>
<gene>
    <name evidence="1" type="ORF">MSP8886_00358</name>
</gene>
<proteinExistence type="predicted"/>
<dbReference type="STRING" id="1792290.MSP8886_00358"/>
<dbReference type="RefSeq" id="WP_217491198.1">
    <property type="nucleotide sequence ID" value="NZ_FLOB01000001.1"/>
</dbReference>
<dbReference type="Proteomes" id="UP000092544">
    <property type="component" value="Unassembled WGS sequence"/>
</dbReference>
<dbReference type="AlphaFoldDB" id="A0A1A8T2X4"/>
<sequence length="232" mass="27222">MTKQYAEIPMPTRPSDPTPLEMAIYNYELKARNFHNSKNVQVSVYETSEEKAKRLLKIDQDWNHLKLERRKIAIQARLQEELERYRSENREKSIKELSYESHHPTRKLAKNLFAVGEPKPTTMHEPHHIIPGKGRHLKMLMVQCRLNLHAYGIGINDPTNGIWLRNFAKNKPDDWATPDSPSHRPLHTQKYEQWIADFFSNDNLPEGVFTKRLSKVKRDLRNGTHPSNILNT</sequence>
<reference evidence="1 2" key="1">
    <citation type="submission" date="2016-06" db="EMBL/GenBank/DDBJ databases">
        <authorList>
            <person name="Kjaerup R.B."/>
            <person name="Dalgaard T.S."/>
            <person name="Juul-Madsen H.R."/>
        </authorList>
    </citation>
    <scope>NUCLEOTIDE SEQUENCE [LARGE SCALE GENOMIC DNA]</scope>
    <source>
        <strain evidence="1 2">CECT 8886</strain>
    </source>
</reference>
<evidence type="ECO:0000313" key="2">
    <source>
        <dbReference type="Proteomes" id="UP000092544"/>
    </source>
</evidence>
<organism evidence="1 2">
    <name type="scientific">Marinomonas spartinae</name>
    <dbReference type="NCBI Taxonomy" id="1792290"/>
    <lineage>
        <taxon>Bacteria</taxon>
        <taxon>Pseudomonadati</taxon>
        <taxon>Pseudomonadota</taxon>
        <taxon>Gammaproteobacteria</taxon>
        <taxon>Oceanospirillales</taxon>
        <taxon>Oceanospirillaceae</taxon>
        <taxon>Marinomonas</taxon>
    </lineage>
</organism>
<evidence type="ECO:0000313" key="1">
    <source>
        <dbReference type="EMBL" id="SBS25697.1"/>
    </source>
</evidence>
<dbReference type="Pfam" id="PF14412">
    <property type="entry name" value="AHH"/>
    <property type="match status" value="1"/>
</dbReference>
<protein>
    <submittedName>
        <fullName evidence="1">Uncharacterized protein</fullName>
    </submittedName>
</protein>